<evidence type="ECO:0008006" key="3">
    <source>
        <dbReference type="Google" id="ProtNLM"/>
    </source>
</evidence>
<proteinExistence type="predicted"/>
<evidence type="ECO:0000313" key="1">
    <source>
        <dbReference type="EMBL" id="VUZ86471.1"/>
    </source>
</evidence>
<evidence type="ECO:0000313" key="2">
    <source>
        <dbReference type="Proteomes" id="UP000334340"/>
    </source>
</evidence>
<dbReference type="AlphaFoldDB" id="A0A564ZMD3"/>
<sequence>MTCREVKQQLKQEGWEDRRIPEDSALATHLTGCRRCREAARVAKLSSVLLGALRDETGPGPSFYPRLRARLAESGIGQPDATLLDAWGFARRLVPALAVGVVLLAGVTLSVGGSRSSLPIYVAGGAEIDAFSLDEVNLPGVVGPPSRDQILAFVLTQGVRCQAQGATCEDEGSRSDK</sequence>
<protein>
    <recommendedName>
        <fullName evidence="3">Zinc-finger domain-containing protein</fullName>
    </recommendedName>
</protein>
<gene>
    <name evidence="1" type="ORF">MELA_02874</name>
</gene>
<dbReference type="Proteomes" id="UP000334340">
    <property type="component" value="Unassembled WGS sequence"/>
</dbReference>
<dbReference type="EMBL" id="CABIKM010000060">
    <property type="protein sequence ID" value="VUZ86471.1"/>
    <property type="molecule type" value="Genomic_DNA"/>
</dbReference>
<name>A0A564ZMD3_9BACT</name>
<keyword evidence="2" id="KW-1185">Reference proteome</keyword>
<accession>A0A564ZMD3</accession>
<reference evidence="1 2" key="1">
    <citation type="submission" date="2019-07" db="EMBL/GenBank/DDBJ databases">
        <authorList>
            <person name="Cremers G."/>
        </authorList>
    </citation>
    <scope>NUCLEOTIDE SEQUENCE [LARGE SCALE GENOMIC DNA]</scope>
</reference>
<organism evidence="1 2">
    <name type="scientific">Candidatus Methylomirabilis lanthanidiphila</name>
    <dbReference type="NCBI Taxonomy" id="2211376"/>
    <lineage>
        <taxon>Bacteria</taxon>
        <taxon>Candidatus Methylomirabilota</taxon>
        <taxon>Candidatus Methylomirabilia</taxon>
        <taxon>Candidatus Methylomirabilales</taxon>
        <taxon>Candidatus Methylomirabilaceae</taxon>
        <taxon>Candidatus Methylomirabilis</taxon>
    </lineage>
</organism>